<reference evidence="3" key="1">
    <citation type="journal article" date="2018" name="Nat. Microbiol.">
        <title>Leveraging single-cell genomics to expand the fungal tree of life.</title>
        <authorList>
            <person name="Ahrendt S.R."/>
            <person name="Quandt C.A."/>
            <person name="Ciobanu D."/>
            <person name="Clum A."/>
            <person name="Salamov A."/>
            <person name="Andreopoulos B."/>
            <person name="Cheng J.F."/>
            <person name="Woyke T."/>
            <person name="Pelin A."/>
            <person name="Henrissat B."/>
            <person name="Reynolds N.K."/>
            <person name="Benny G.L."/>
            <person name="Smith M.E."/>
            <person name="James T.Y."/>
            <person name="Grigoriev I.V."/>
        </authorList>
    </citation>
    <scope>NUCLEOTIDE SEQUENCE [LARGE SCALE GENOMIC DNA]</scope>
    <source>
        <strain evidence="3">Benny S71-1</strain>
    </source>
</reference>
<dbReference type="OrthoDB" id="9451547at2759"/>
<feature type="region of interest" description="Disordered" evidence="1">
    <location>
        <begin position="68"/>
        <end position="89"/>
    </location>
</feature>
<dbReference type="Proteomes" id="UP000278143">
    <property type="component" value="Unassembled WGS sequence"/>
</dbReference>
<accession>A0A4P9YUP0</accession>
<dbReference type="EMBL" id="KZ991912">
    <property type="protein sequence ID" value="RKP22600.1"/>
    <property type="molecule type" value="Genomic_DNA"/>
</dbReference>
<feature type="non-terminal residue" evidence="2">
    <location>
        <position position="89"/>
    </location>
</feature>
<evidence type="ECO:0000256" key="1">
    <source>
        <dbReference type="SAM" id="MobiDB-lite"/>
    </source>
</evidence>
<evidence type="ECO:0000313" key="3">
    <source>
        <dbReference type="Proteomes" id="UP000278143"/>
    </source>
</evidence>
<keyword evidence="3" id="KW-1185">Reference proteome</keyword>
<feature type="compositionally biased region" description="Low complexity" evidence="1">
    <location>
        <begin position="72"/>
        <end position="82"/>
    </location>
</feature>
<organism evidence="2 3">
    <name type="scientific">Syncephalis pseudoplumigaleata</name>
    <dbReference type="NCBI Taxonomy" id="1712513"/>
    <lineage>
        <taxon>Eukaryota</taxon>
        <taxon>Fungi</taxon>
        <taxon>Fungi incertae sedis</taxon>
        <taxon>Zoopagomycota</taxon>
        <taxon>Zoopagomycotina</taxon>
        <taxon>Zoopagomycetes</taxon>
        <taxon>Zoopagales</taxon>
        <taxon>Piptocephalidaceae</taxon>
        <taxon>Syncephalis</taxon>
    </lineage>
</organism>
<evidence type="ECO:0000313" key="2">
    <source>
        <dbReference type="EMBL" id="RKP22600.1"/>
    </source>
</evidence>
<feature type="region of interest" description="Disordered" evidence="1">
    <location>
        <begin position="1"/>
        <end position="20"/>
    </location>
</feature>
<protein>
    <submittedName>
        <fullName evidence="2">Uncharacterized protein</fullName>
    </submittedName>
</protein>
<sequence>MPPPLPAVSAPVQSGEPPFPNRLTLELRNERVQIARDTLVNLPESVLVVMFPNGLILGPRGSLYVADDGNPSISGSIDGNGLSDDDDED</sequence>
<proteinExistence type="predicted"/>
<name>A0A4P9YUP0_9FUNG</name>
<gene>
    <name evidence="2" type="ORF">SYNPS1DRAFT_25606</name>
</gene>
<dbReference type="AlphaFoldDB" id="A0A4P9YUP0"/>